<comment type="caution">
    <text evidence="2">The sequence shown here is derived from an EMBL/GenBank/DDBJ whole genome shotgun (WGS) entry which is preliminary data.</text>
</comment>
<dbReference type="EMBL" id="JACHOO010000002">
    <property type="protein sequence ID" value="MBB5752161.1"/>
    <property type="molecule type" value="Genomic_DNA"/>
</dbReference>
<name>A0A7W9CV52_9HYPH</name>
<accession>A0A7W9CV52</accession>
<keyword evidence="3" id="KW-1185">Reference proteome</keyword>
<evidence type="ECO:0000313" key="3">
    <source>
        <dbReference type="Proteomes" id="UP000523821"/>
    </source>
</evidence>
<dbReference type="RefSeq" id="WP_183853568.1">
    <property type="nucleotide sequence ID" value="NZ_JACHOO010000002.1"/>
</dbReference>
<evidence type="ECO:0008006" key="4">
    <source>
        <dbReference type="Google" id="ProtNLM"/>
    </source>
</evidence>
<organism evidence="2 3">
    <name type="scientific">Prosthecomicrobium pneumaticum</name>
    <dbReference type="NCBI Taxonomy" id="81895"/>
    <lineage>
        <taxon>Bacteria</taxon>
        <taxon>Pseudomonadati</taxon>
        <taxon>Pseudomonadota</taxon>
        <taxon>Alphaproteobacteria</taxon>
        <taxon>Hyphomicrobiales</taxon>
        <taxon>Kaistiaceae</taxon>
        <taxon>Prosthecomicrobium</taxon>
    </lineage>
</organism>
<dbReference type="Pfam" id="PF06078">
    <property type="entry name" value="DUF937"/>
    <property type="match status" value="1"/>
</dbReference>
<feature type="compositionally biased region" description="Acidic residues" evidence="1">
    <location>
        <begin position="184"/>
        <end position="196"/>
    </location>
</feature>
<reference evidence="2 3" key="1">
    <citation type="submission" date="2020-08" db="EMBL/GenBank/DDBJ databases">
        <title>Genomic Encyclopedia of Type Strains, Phase IV (KMG-IV): sequencing the most valuable type-strain genomes for metagenomic binning, comparative biology and taxonomic classification.</title>
        <authorList>
            <person name="Goeker M."/>
        </authorList>
    </citation>
    <scope>NUCLEOTIDE SEQUENCE [LARGE SCALE GENOMIC DNA]</scope>
    <source>
        <strain evidence="2 3">DSM 16268</strain>
    </source>
</reference>
<dbReference type="InterPro" id="IPR009282">
    <property type="entry name" value="DUF937"/>
</dbReference>
<dbReference type="AlphaFoldDB" id="A0A7W9CV52"/>
<protein>
    <recommendedName>
        <fullName evidence="4">DUF937 domain-containing protein</fullName>
    </recommendedName>
</protein>
<gene>
    <name evidence="2" type="ORF">GGQ63_001213</name>
</gene>
<feature type="region of interest" description="Disordered" evidence="1">
    <location>
        <begin position="158"/>
        <end position="196"/>
    </location>
</feature>
<evidence type="ECO:0000256" key="1">
    <source>
        <dbReference type="SAM" id="MobiDB-lite"/>
    </source>
</evidence>
<evidence type="ECO:0000313" key="2">
    <source>
        <dbReference type="EMBL" id="MBB5752161.1"/>
    </source>
</evidence>
<proteinExistence type="predicted"/>
<sequence>MKTVYDWMRDAQEGALKAMSGERLGLSAGDATRAFEALMPAFWLGMRRSAADPFGYRAFWESLGAGRYLSYFDNPMAAFQASAFAEGEAALERLFGSKDLARAVARQAETMTGIGQDAIQRMMAGMANVMMGGLEKARPAPTFGNPFLAWFDAMRPEGDRRPAGGGPTPFSRLMESWLGLPPEPEPEPEEPMSEEEVVDRLFDAGRSMQQSYVKSMETLFDRFSKG</sequence>
<dbReference type="Proteomes" id="UP000523821">
    <property type="component" value="Unassembled WGS sequence"/>
</dbReference>